<feature type="compositionally biased region" description="Polar residues" evidence="1">
    <location>
        <begin position="33"/>
        <end position="67"/>
    </location>
</feature>
<dbReference type="Proteomes" id="UP000799772">
    <property type="component" value="Unassembled WGS sequence"/>
</dbReference>
<evidence type="ECO:0000313" key="2">
    <source>
        <dbReference type="EMBL" id="KAF2097449.1"/>
    </source>
</evidence>
<dbReference type="AlphaFoldDB" id="A0A9P4M951"/>
<feature type="compositionally biased region" description="Low complexity" evidence="1">
    <location>
        <begin position="398"/>
        <end position="408"/>
    </location>
</feature>
<sequence>MTTAIAPPPSSSALAPPSIEQSAGSRSYPAIAPSNSTPAGTPATRSNRPSNGHSPSSNHESPPQRTPSRAAPPPKVIVKKEPSSPEMANSRHRPRRLDLSKGANSTNGQPSAGPRTSKESAGLAIQDVGLACLSPGFHTQDPGMREQLQRSMNVREQQRLIIEARQKGTSTGNKSTPPDQTGDGPSGLFRPTKPPGTSRRKGPPPGLSINAPSHEQFANERVIQSAPLNQTFTGLNRSIHPLTRQVANQPSGLSNTSHIHHVPATQTNNRLPPISDVFPGDSFQNGPQSSRAAAFPHNNSPGHSSHSNVQPPLPSPGLPPPQQQQHQAFTPVSQGQFSQPPPASAGRPREYKSAEEALNNLAGGREELLPRIVHYGGHQPPTPPSPMPHQKRDGLPVPSGSAPGSSADRMSRRRDRDEFERDMSPPALGRRRTGEALMAERREDREARWAEGRWERDSPETRQRKKEEFISLCGRAWDLFHS</sequence>
<feature type="compositionally biased region" description="Polar residues" evidence="1">
    <location>
        <begin position="328"/>
        <end position="338"/>
    </location>
</feature>
<name>A0A9P4M951_9PEZI</name>
<protein>
    <submittedName>
        <fullName evidence="2">Uncharacterized protein</fullName>
    </submittedName>
</protein>
<dbReference type="OrthoDB" id="4463286at2759"/>
<feature type="compositionally biased region" description="Basic and acidic residues" evidence="1">
    <location>
        <begin position="156"/>
        <end position="166"/>
    </location>
</feature>
<organism evidence="2 3">
    <name type="scientific">Rhizodiscina lignyota</name>
    <dbReference type="NCBI Taxonomy" id="1504668"/>
    <lineage>
        <taxon>Eukaryota</taxon>
        <taxon>Fungi</taxon>
        <taxon>Dikarya</taxon>
        <taxon>Ascomycota</taxon>
        <taxon>Pezizomycotina</taxon>
        <taxon>Dothideomycetes</taxon>
        <taxon>Pleosporomycetidae</taxon>
        <taxon>Aulographales</taxon>
        <taxon>Rhizodiscinaceae</taxon>
        <taxon>Rhizodiscina</taxon>
    </lineage>
</organism>
<comment type="caution">
    <text evidence="2">The sequence shown here is derived from an EMBL/GenBank/DDBJ whole genome shotgun (WGS) entry which is preliminary data.</text>
</comment>
<feature type="compositionally biased region" description="Pro residues" evidence="1">
    <location>
        <begin position="311"/>
        <end position="322"/>
    </location>
</feature>
<gene>
    <name evidence="2" type="ORF">NA57DRAFT_41385</name>
</gene>
<feature type="region of interest" description="Disordered" evidence="1">
    <location>
        <begin position="265"/>
        <end position="359"/>
    </location>
</feature>
<feature type="compositionally biased region" description="Basic and acidic residues" evidence="1">
    <location>
        <begin position="414"/>
        <end position="423"/>
    </location>
</feature>
<accession>A0A9P4M951</accession>
<evidence type="ECO:0000313" key="3">
    <source>
        <dbReference type="Proteomes" id="UP000799772"/>
    </source>
</evidence>
<reference evidence="2" key="1">
    <citation type="journal article" date="2020" name="Stud. Mycol.">
        <title>101 Dothideomycetes genomes: a test case for predicting lifestyles and emergence of pathogens.</title>
        <authorList>
            <person name="Haridas S."/>
            <person name="Albert R."/>
            <person name="Binder M."/>
            <person name="Bloem J."/>
            <person name="Labutti K."/>
            <person name="Salamov A."/>
            <person name="Andreopoulos B."/>
            <person name="Baker S."/>
            <person name="Barry K."/>
            <person name="Bills G."/>
            <person name="Bluhm B."/>
            <person name="Cannon C."/>
            <person name="Castanera R."/>
            <person name="Culley D."/>
            <person name="Daum C."/>
            <person name="Ezra D."/>
            <person name="Gonzalez J."/>
            <person name="Henrissat B."/>
            <person name="Kuo A."/>
            <person name="Liang C."/>
            <person name="Lipzen A."/>
            <person name="Lutzoni F."/>
            <person name="Magnuson J."/>
            <person name="Mondo S."/>
            <person name="Nolan M."/>
            <person name="Ohm R."/>
            <person name="Pangilinan J."/>
            <person name="Park H.-J."/>
            <person name="Ramirez L."/>
            <person name="Alfaro M."/>
            <person name="Sun H."/>
            <person name="Tritt A."/>
            <person name="Yoshinaga Y."/>
            <person name="Zwiers L.-H."/>
            <person name="Turgeon B."/>
            <person name="Goodwin S."/>
            <person name="Spatafora J."/>
            <person name="Crous P."/>
            <person name="Grigoriev I."/>
        </authorList>
    </citation>
    <scope>NUCLEOTIDE SEQUENCE</scope>
    <source>
        <strain evidence="2">CBS 133067</strain>
    </source>
</reference>
<feature type="region of interest" description="Disordered" evidence="1">
    <location>
        <begin position="374"/>
        <end position="465"/>
    </location>
</feature>
<feature type="compositionally biased region" description="Polar residues" evidence="1">
    <location>
        <begin position="167"/>
        <end position="179"/>
    </location>
</feature>
<evidence type="ECO:0000256" key="1">
    <source>
        <dbReference type="SAM" id="MobiDB-lite"/>
    </source>
</evidence>
<feature type="compositionally biased region" description="Low complexity" evidence="1">
    <location>
        <begin position="296"/>
        <end position="310"/>
    </location>
</feature>
<keyword evidence="3" id="KW-1185">Reference proteome</keyword>
<feature type="compositionally biased region" description="Polar residues" evidence="1">
    <location>
        <begin position="282"/>
        <end position="291"/>
    </location>
</feature>
<feature type="region of interest" description="Disordered" evidence="1">
    <location>
        <begin position="1"/>
        <end position="212"/>
    </location>
</feature>
<feature type="compositionally biased region" description="Pro residues" evidence="1">
    <location>
        <begin position="1"/>
        <end position="10"/>
    </location>
</feature>
<proteinExistence type="predicted"/>
<feature type="compositionally biased region" description="Basic and acidic residues" evidence="1">
    <location>
        <begin position="432"/>
        <end position="465"/>
    </location>
</feature>
<dbReference type="EMBL" id="ML978128">
    <property type="protein sequence ID" value="KAF2097449.1"/>
    <property type="molecule type" value="Genomic_DNA"/>
</dbReference>